<dbReference type="Pfam" id="PF02911">
    <property type="entry name" value="Formyl_trans_C"/>
    <property type="match status" value="1"/>
</dbReference>
<dbReference type="GO" id="GO:0005739">
    <property type="term" value="C:mitochondrion"/>
    <property type="evidence" value="ECO:0007669"/>
    <property type="project" value="TreeGrafter"/>
</dbReference>
<dbReference type="EMBL" id="CAJVPJ010000246">
    <property type="protein sequence ID" value="CAG8501027.1"/>
    <property type="molecule type" value="Genomic_DNA"/>
</dbReference>
<organism evidence="8 9">
    <name type="scientific">Paraglomus occultum</name>
    <dbReference type="NCBI Taxonomy" id="144539"/>
    <lineage>
        <taxon>Eukaryota</taxon>
        <taxon>Fungi</taxon>
        <taxon>Fungi incertae sedis</taxon>
        <taxon>Mucoromycota</taxon>
        <taxon>Glomeromycotina</taxon>
        <taxon>Glomeromycetes</taxon>
        <taxon>Paraglomerales</taxon>
        <taxon>Paraglomeraceae</taxon>
        <taxon>Paraglomus</taxon>
    </lineage>
</organism>
<dbReference type="InterPro" id="IPR002376">
    <property type="entry name" value="Formyl_transf_N"/>
</dbReference>
<protein>
    <recommendedName>
        <fullName evidence="3">Methionyl-tRNA formyltransferase, mitochondrial</fullName>
        <ecNumber evidence="2">2.1.2.9</ecNumber>
    </recommendedName>
</protein>
<dbReference type="CDD" id="cd08646">
    <property type="entry name" value="FMT_core_Met-tRNA-FMT_N"/>
    <property type="match status" value="1"/>
</dbReference>
<dbReference type="Pfam" id="PF00551">
    <property type="entry name" value="Formyl_trans_N"/>
    <property type="match status" value="1"/>
</dbReference>
<dbReference type="SUPFAM" id="SSF50486">
    <property type="entry name" value="FMT C-terminal domain-like"/>
    <property type="match status" value="1"/>
</dbReference>
<feature type="domain" description="Formyl transferase C-terminal" evidence="7">
    <location>
        <begin position="256"/>
        <end position="363"/>
    </location>
</feature>
<evidence type="ECO:0000256" key="2">
    <source>
        <dbReference type="ARBA" id="ARBA00012261"/>
    </source>
</evidence>
<dbReference type="SUPFAM" id="SSF53328">
    <property type="entry name" value="Formyltransferase"/>
    <property type="match status" value="1"/>
</dbReference>
<keyword evidence="5" id="KW-0648">Protein biosynthesis</keyword>
<dbReference type="InterPro" id="IPR005794">
    <property type="entry name" value="Fmt"/>
</dbReference>
<evidence type="ECO:0000259" key="7">
    <source>
        <dbReference type="Pfam" id="PF02911"/>
    </source>
</evidence>
<proteinExistence type="inferred from homology"/>
<gene>
    <name evidence="8" type="ORF">POCULU_LOCUS2573</name>
</gene>
<keyword evidence="4" id="KW-0808">Transferase</keyword>
<accession>A0A9N8ZMP4</accession>
<dbReference type="OrthoDB" id="10268103at2759"/>
<comment type="caution">
    <text evidence="8">The sequence shown here is derived from an EMBL/GenBank/DDBJ whole genome shotgun (WGS) entry which is preliminary data.</text>
</comment>
<evidence type="ECO:0000313" key="8">
    <source>
        <dbReference type="EMBL" id="CAG8501027.1"/>
    </source>
</evidence>
<dbReference type="Proteomes" id="UP000789572">
    <property type="component" value="Unassembled WGS sequence"/>
</dbReference>
<evidence type="ECO:0000259" key="6">
    <source>
        <dbReference type="Pfam" id="PF00551"/>
    </source>
</evidence>
<evidence type="ECO:0000256" key="1">
    <source>
        <dbReference type="ARBA" id="ARBA00010699"/>
    </source>
</evidence>
<dbReference type="InterPro" id="IPR036477">
    <property type="entry name" value="Formyl_transf_N_sf"/>
</dbReference>
<evidence type="ECO:0000256" key="5">
    <source>
        <dbReference type="ARBA" id="ARBA00022917"/>
    </source>
</evidence>
<dbReference type="AlphaFoldDB" id="A0A9N8ZMP4"/>
<evidence type="ECO:0000256" key="4">
    <source>
        <dbReference type="ARBA" id="ARBA00022679"/>
    </source>
</evidence>
<evidence type="ECO:0000256" key="3">
    <source>
        <dbReference type="ARBA" id="ARBA00014185"/>
    </source>
</evidence>
<dbReference type="Gene3D" id="3.40.50.12230">
    <property type="match status" value="1"/>
</dbReference>
<dbReference type="PANTHER" id="PTHR11138">
    <property type="entry name" value="METHIONYL-TRNA FORMYLTRANSFERASE"/>
    <property type="match status" value="1"/>
</dbReference>
<reference evidence="8" key="1">
    <citation type="submission" date="2021-06" db="EMBL/GenBank/DDBJ databases">
        <authorList>
            <person name="Kallberg Y."/>
            <person name="Tangrot J."/>
            <person name="Rosling A."/>
        </authorList>
    </citation>
    <scope>NUCLEOTIDE SEQUENCE</scope>
    <source>
        <strain evidence="8">IA702</strain>
    </source>
</reference>
<keyword evidence="9" id="KW-1185">Reference proteome</keyword>
<dbReference type="EC" id="2.1.2.9" evidence="2"/>
<name>A0A9N8ZMP4_9GLOM</name>
<sequence>MGIYCNRKQIFAFWDKFSRIHCIDTINIRCKVNYVRTRTYSSSIAKDRYRVLFFGSDNFSLASLRALVNEQKSTSSVIDNIEVVSSPDQRTGRNMKHVRKTLVKQFAEEFGLIVHDAPQKSLDDWKPPSLFDLGIVVSFGYFIPANVLKTFSRGAINVHPSLLPMYRGASPIQYSILNGDVETGITIQELHHEVFDAGRILRQIKMPIPPRSTYKSLESILAEQGAELLIDTIKDLDVIRSKVREQDSEKVTYARKIQKEMSYINWSDQTAEEIERLHRAISHQYALRTTFLDRQIQLTSVTLPPSDSHPLTTQSPLFPGTLFYDKNSKILLIACKDNSFIACSRVKMELKKDIDVKDWVNGYDIVNGVTRFGI</sequence>
<dbReference type="NCBIfam" id="TIGR00460">
    <property type="entry name" value="fmt"/>
    <property type="match status" value="1"/>
</dbReference>
<dbReference type="InterPro" id="IPR011034">
    <property type="entry name" value="Formyl_transferase-like_C_sf"/>
</dbReference>
<dbReference type="GO" id="GO:0004479">
    <property type="term" value="F:methionyl-tRNA formyltransferase activity"/>
    <property type="evidence" value="ECO:0007669"/>
    <property type="project" value="UniProtKB-EC"/>
</dbReference>
<evidence type="ECO:0000313" key="9">
    <source>
        <dbReference type="Proteomes" id="UP000789572"/>
    </source>
</evidence>
<dbReference type="InterPro" id="IPR041711">
    <property type="entry name" value="Met-tRNA-FMT_N"/>
</dbReference>
<comment type="similarity">
    <text evidence="1">Belongs to the Fmt family.</text>
</comment>
<dbReference type="InterPro" id="IPR005793">
    <property type="entry name" value="Formyl_trans_C"/>
</dbReference>
<feature type="domain" description="Formyl transferase N-terminal" evidence="6">
    <location>
        <begin position="50"/>
        <end position="233"/>
    </location>
</feature>
<dbReference type="PANTHER" id="PTHR11138:SF5">
    <property type="entry name" value="METHIONYL-TRNA FORMYLTRANSFERASE, MITOCHONDRIAL"/>
    <property type="match status" value="1"/>
</dbReference>